<gene>
    <name evidence="1" type="ORF">FPOA_06527</name>
</gene>
<dbReference type="InterPro" id="IPR032675">
    <property type="entry name" value="LRR_dom_sf"/>
</dbReference>
<dbReference type="AlphaFoldDB" id="A0A1B8AZT0"/>
<dbReference type="STRING" id="36050.A0A1B8AZT0"/>
<evidence type="ECO:0000313" key="1">
    <source>
        <dbReference type="EMBL" id="OBS25997.1"/>
    </source>
</evidence>
<dbReference type="Proteomes" id="UP000091967">
    <property type="component" value="Unassembled WGS sequence"/>
</dbReference>
<name>A0A1B8AZT0_FUSPO</name>
<comment type="caution">
    <text evidence="1">The sequence shown here is derived from an EMBL/GenBank/DDBJ whole genome shotgun (WGS) entry which is preliminary data.</text>
</comment>
<protein>
    <submittedName>
        <fullName evidence="1">Uncharacterized protein</fullName>
    </submittedName>
</protein>
<dbReference type="Gene3D" id="3.80.10.10">
    <property type="entry name" value="Ribonuclease Inhibitor"/>
    <property type="match status" value="1"/>
</dbReference>
<evidence type="ECO:0000313" key="2">
    <source>
        <dbReference type="Proteomes" id="UP000091967"/>
    </source>
</evidence>
<keyword evidence="2" id="KW-1185">Reference proteome</keyword>
<dbReference type="EMBL" id="LYXU01000002">
    <property type="protein sequence ID" value="OBS25997.1"/>
    <property type="molecule type" value="Genomic_DNA"/>
</dbReference>
<proteinExistence type="predicted"/>
<organism evidence="1 2">
    <name type="scientific">Fusarium poae</name>
    <dbReference type="NCBI Taxonomy" id="36050"/>
    <lineage>
        <taxon>Eukaryota</taxon>
        <taxon>Fungi</taxon>
        <taxon>Dikarya</taxon>
        <taxon>Ascomycota</taxon>
        <taxon>Pezizomycotina</taxon>
        <taxon>Sordariomycetes</taxon>
        <taxon>Hypocreomycetidae</taxon>
        <taxon>Hypocreales</taxon>
        <taxon>Nectriaceae</taxon>
        <taxon>Fusarium</taxon>
    </lineage>
</organism>
<reference evidence="1 2" key="1">
    <citation type="submission" date="2016-06" db="EMBL/GenBank/DDBJ databases">
        <title>Living apart together: crosstalk between the core and supernumerary genomes in a fungal plant pathogen.</title>
        <authorList>
            <person name="Vanheule A."/>
            <person name="Audenaert K."/>
            <person name="Warris S."/>
            <person name="Van De Geest H."/>
            <person name="Schijlen E."/>
            <person name="Hofte M."/>
            <person name="De Saeger S."/>
            <person name="Haesaert G."/>
            <person name="Waalwijk C."/>
            <person name="Van Der Lee T."/>
        </authorList>
    </citation>
    <scope>NUCLEOTIDE SEQUENCE [LARGE SCALE GENOMIC DNA]</scope>
    <source>
        <strain evidence="1 2">2516</strain>
    </source>
</reference>
<accession>A0A1B8AZT0</accession>
<sequence>MASIESVPPEILAEIPLILHDAGEQEEYEIDRLTWRKDLMSLRAVNRMFRDLVNPLLFGRAIIFSGRPVKLPQNPFVRPMPCHTYMFREIGISRLQGLASDPSISKLVRRLEFDGIPHLELLDYLENTGAQLGTFREEDRRFLARISILIHRLLPRFSNLTALKLDLGYTYEKPSRLDGRYNFDSNGTSHWIQDMADLFQAFSLAIIRSGLNKLEELDLSLAVAQDFGHFLNNENEAESSATKEFFQQLKRLRVHVAWHNETRLTLSRTSERPFPETEWNQVHAENVQKLLSLASNVESLKVGSISYLSLGASSLPHSNLRSLQLHRVRVAGEALASLINRCQSLERLDFFEPCIESGTWEDIFTALTRTSIIDIDFMYCLYWDVYSQNRRCIYHPVFVRTDRIEDVKACELMYTQLHENLCRIYGINYAEHRLGRDWPADHAAELRKLLEHGHTDTEISTSLSTTNFDDEYDDDFFF</sequence>
<dbReference type="OMA" id="ARVHENM"/>
<dbReference type="SUPFAM" id="SSF52047">
    <property type="entry name" value="RNI-like"/>
    <property type="match status" value="1"/>
</dbReference>